<dbReference type="AlphaFoldDB" id="A0A1H5F665"/>
<protein>
    <submittedName>
        <fullName evidence="1">Uncharacterized protein</fullName>
    </submittedName>
</protein>
<dbReference type="Proteomes" id="UP000183407">
    <property type="component" value="Unassembled WGS sequence"/>
</dbReference>
<proteinExistence type="predicted"/>
<name>A0A1H5F665_RHOJO</name>
<accession>A0A1H5F665</accession>
<dbReference type="EMBL" id="FNTL01000004">
    <property type="protein sequence ID" value="SED98882.1"/>
    <property type="molecule type" value="Genomic_DNA"/>
</dbReference>
<sequence length="36" mass="3688">MIAAQLGTSVTGTYSDLIGRCYGSAEGLTHAVSEVE</sequence>
<reference evidence="2" key="1">
    <citation type="submission" date="2016-10" db="EMBL/GenBank/DDBJ databases">
        <authorList>
            <person name="Varghese N."/>
        </authorList>
    </citation>
    <scope>NUCLEOTIDE SEQUENCE [LARGE SCALE GENOMIC DNA]</scope>
    <source>
        <strain evidence="2">DSM 44719</strain>
    </source>
</reference>
<evidence type="ECO:0000313" key="2">
    <source>
        <dbReference type="Proteomes" id="UP000183407"/>
    </source>
</evidence>
<organism evidence="1 2">
    <name type="scientific">Rhodococcus jostii</name>
    <dbReference type="NCBI Taxonomy" id="132919"/>
    <lineage>
        <taxon>Bacteria</taxon>
        <taxon>Bacillati</taxon>
        <taxon>Actinomycetota</taxon>
        <taxon>Actinomycetes</taxon>
        <taxon>Mycobacteriales</taxon>
        <taxon>Nocardiaceae</taxon>
        <taxon>Rhodococcus</taxon>
    </lineage>
</organism>
<evidence type="ECO:0000313" key="1">
    <source>
        <dbReference type="EMBL" id="SED98882.1"/>
    </source>
</evidence>
<gene>
    <name evidence="1" type="ORF">SAMN04490220_6277</name>
</gene>